<protein>
    <submittedName>
        <fullName evidence="1">Uncharacterized protein</fullName>
    </submittedName>
</protein>
<reference evidence="1 2" key="1">
    <citation type="submission" date="2015-11" db="EMBL/GenBank/DDBJ databases">
        <title>Draft Genome Sequence of the Strain BR 10423 (Rhizobium sp.) isolated from nodules of Mimosa pudica.</title>
        <authorList>
            <person name="Barauna A.C."/>
            <person name="Zilli J.E."/>
            <person name="Simoes-Araujo J.L."/>
            <person name="Reis V.M."/>
            <person name="James E.K."/>
            <person name="Reis F.B.Jr."/>
            <person name="Rouws L.F."/>
            <person name="Passos S.R."/>
            <person name="Gois S.R."/>
        </authorList>
    </citation>
    <scope>NUCLEOTIDE SEQUENCE [LARGE SCALE GENOMIC DNA]</scope>
    <source>
        <strain evidence="1 2">BR10423</strain>
    </source>
</reference>
<keyword evidence="2" id="KW-1185">Reference proteome</keyword>
<evidence type="ECO:0000313" key="2">
    <source>
        <dbReference type="Proteomes" id="UP000068164"/>
    </source>
</evidence>
<sequence>MPRQAALLVEPNSGDDQINMSRRLMVQVKAEIAGERAAEETLLWRGVQSTADNFSRPTEPFCD</sequence>
<dbReference type="EMBL" id="LNCD01000042">
    <property type="protein sequence ID" value="KWV56221.1"/>
    <property type="molecule type" value="Genomic_DNA"/>
</dbReference>
<comment type="caution">
    <text evidence="1">The sequence shown here is derived from an EMBL/GenBank/DDBJ whole genome shotgun (WGS) entry which is preliminary data.</text>
</comment>
<gene>
    <name evidence="1" type="ORF">AS026_35465</name>
</gene>
<dbReference type="AlphaFoldDB" id="A0A109JW91"/>
<evidence type="ECO:0000313" key="1">
    <source>
        <dbReference type="EMBL" id="KWV56221.1"/>
    </source>
</evidence>
<proteinExistence type="predicted"/>
<organism evidence="1 2">
    <name type="scientific">Rhizobium altiplani</name>
    <dbReference type="NCBI Taxonomy" id="1864509"/>
    <lineage>
        <taxon>Bacteria</taxon>
        <taxon>Pseudomonadati</taxon>
        <taxon>Pseudomonadota</taxon>
        <taxon>Alphaproteobacteria</taxon>
        <taxon>Hyphomicrobiales</taxon>
        <taxon>Rhizobiaceae</taxon>
        <taxon>Rhizobium/Agrobacterium group</taxon>
        <taxon>Rhizobium</taxon>
    </lineage>
</organism>
<accession>A0A109JW91</accession>
<dbReference type="Proteomes" id="UP000068164">
    <property type="component" value="Unassembled WGS sequence"/>
</dbReference>
<name>A0A109JW91_9HYPH</name>